<dbReference type="AlphaFoldDB" id="K5W5I6"/>
<dbReference type="GeneID" id="18910002"/>
<proteinExistence type="predicted"/>
<organism evidence="1 2">
    <name type="scientific">Phanerochaete carnosa (strain HHB-10118-sp)</name>
    <name type="common">White-rot fungus</name>
    <name type="synonym">Peniophora carnosa</name>
    <dbReference type="NCBI Taxonomy" id="650164"/>
    <lineage>
        <taxon>Eukaryota</taxon>
        <taxon>Fungi</taxon>
        <taxon>Dikarya</taxon>
        <taxon>Basidiomycota</taxon>
        <taxon>Agaricomycotina</taxon>
        <taxon>Agaricomycetes</taxon>
        <taxon>Polyporales</taxon>
        <taxon>Phanerochaetaceae</taxon>
        <taxon>Phanerochaete</taxon>
    </lineage>
</organism>
<dbReference type="Proteomes" id="UP000008370">
    <property type="component" value="Unassembled WGS sequence"/>
</dbReference>
<accession>K5W5I6</accession>
<protein>
    <submittedName>
        <fullName evidence="1">Uncharacterized protein</fullName>
    </submittedName>
</protein>
<dbReference type="EMBL" id="JH930469">
    <property type="protein sequence ID" value="EKM59183.1"/>
    <property type="molecule type" value="Genomic_DNA"/>
</dbReference>
<dbReference type="KEGG" id="pco:PHACADRAFT_181177"/>
<name>K5W5I6_PHACS</name>
<dbReference type="InParanoid" id="K5W5I6"/>
<dbReference type="HOGENOM" id="CLU_2097667_0_0_1"/>
<dbReference type="RefSeq" id="XP_007391754.1">
    <property type="nucleotide sequence ID" value="XM_007391692.1"/>
</dbReference>
<keyword evidence="2" id="KW-1185">Reference proteome</keyword>
<sequence>MRDVFARNVVLRHHRRTEPDAADHIQPENPRLVLPSVVVCRLIFSLHQFGKTHENSHWRTDVSSCLASLVFRAFPDNMDNLGEPLDCLGSNLGYEERDETCVPALLVRAGGDEAAV</sequence>
<evidence type="ECO:0000313" key="2">
    <source>
        <dbReference type="Proteomes" id="UP000008370"/>
    </source>
</evidence>
<gene>
    <name evidence="1" type="ORF">PHACADRAFT_181177</name>
</gene>
<evidence type="ECO:0000313" key="1">
    <source>
        <dbReference type="EMBL" id="EKM59183.1"/>
    </source>
</evidence>
<reference evidence="1 2" key="1">
    <citation type="journal article" date="2012" name="BMC Genomics">
        <title>Comparative genomics of the white-rot fungi, Phanerochaete carnosa and P. chrysosporium, to elucidate the genetic basis of the distinct wood types they colonize.</title>
        <authorList>
            <person name="Suzuki H."/>
            <person name="MacDonald J."/>
            <person name="Syed K."/>
            <person name="Salamov A."/>
            <person name="Hori C."/>
            <person name="Aerts A."/>
            <person name="Henrissat B."/>
            <person name="Wiebenga A."/>
            <person name="vanKuyk P.A."/>
            <person name="Barry K."/>
            <person name="Lindquist E."/>
            <person name="LaButti K."/>
            <person name="Lapidus A."/>
            <person name="Lucas S."/>
            <person name="Coutinho P."/>
            <person name="Gong Y."/>
            <person name="Samejima M."/>
            <person name="Mahadevan R."/>
            <person name="Abou-Zaid M."/>
            <person name="de Vries R.P."/>
            <person name="Igarashi K."/>
            <person name="Yadav J.S."/>
            <person name="Grigoriev I.V."/>
            <person name="Master E.R."/>
        </authorList>
    </citation>
    <scope>NUCLEOTIDE SEQUENCE [LARGE SCALE GENOMIC DNA]</scope>
    <source>
        <strain evidence="1 2">HHB-10118-sp</strain>
    </source>
</reference>